<dbReference type="RefSeq" id="WP_288185240.1">
    <property type="nucleotide sequence ID" value="NZ_LT608335.1"/>
</dbReference>
<gene>
    <name evidence="1" type="ORF">KL86SPO_50358</name>
</gene>
<evidence type="ECO:0000313" key="1">
    <source>
        <dbReference type="EMBL" id="SCM82587.1"/>
    </source>
</evidence>
<reference evidence="1" key="1">
    <citation type="submission" date="2016-08" db="EMBL/GenBank/DDBJ databases">
        <authorList>
            <person name="Seilhamer J.J."/>
        </authorList>
    </citation>
    <scope>NUCLEOTIDE SEQUENCE</scope>
    <source>
        <strain evidence="1">86</strain>
    </source>
</reference>
<organism evidence="1">
    <name type="scientific">uncultured Sporomusa sp</name>
    <dbReference type="NCBI Taxonomy" id="307249"/>
    <lineage>
        <taxon>Bacteria</taxon>
        <taxon>Bacillati</taxon>
        <taxon>Bacillota</taxon>
        <taxon>Negativicutes</taxon>
        <taxon>Selenomonadales</taxon>
        <taxon>Sporomusaceae</taxon>
        <taxon>Sporomusa</taxon>
        <taxon>environmental samples</taxon>
    </lineage>
</organism>
<protein>
    <submittedName>
        <fullName evidence="1">Uncharacterized protein</fullName>
    </submittedName>
</protein>
<sequence length="94" mass="11263">MMVENEVITWDMVSEQLEIARELFRAGRLDDARRVAENHYRIMATFLAAEEEPEPDLDEIITLRRICSELGDLKRWHEMDANERRAKLREELYI</sequence>
<dbReference type="AlphaFoldDB" id="A0A212LYQ9"/>
<dbReference type="EMBL" id="FMJE01000005">
    <property type="protein sequence ID" value="SCM82587.1"/>
    <property type="molecule type" value="Genomic_DNA"/>
</dbReference>
<proteinExistence type="predicted"/>
<name>A0A212LYQ9_9FIRM</name>
<accession>A0A212LYQ9</accession>